<dbReference type="EMBL" id="GHWJ01010790">
    <property type="protein sequence ID" value="NOV43527.1"/>
    <property type="molecule type" value="Transcribed_RNA"/>
</dbReference>
<evidence type="ECO:0000313" key="2">
    <source>
        <dbReference type="EMBL" id="NOV43527.1"/>
    </source>
</evidence>
<sequence length="71" mass="8819">MFCFFFFFFCFLCTTIYSYTSVVYFPWHARASAIERERYKHNSYFRLQWKNSRPVLIENIFSHPITDRRQG</sequence>
<protein>
    <submittedName>
        <fullName evidence="2">Putative secreted protein</fullName>
    </submittedName>
</protein>
<accession>A0A6M2DF28</accession>
<name>A0A6M2DF28_RHIMP</name>
<evidence type="ECO:0000256" key="1">
    <source>
        <dbReference type="SAM" id="SignalP"/>
    </source>
</evidence>
<proteinExistence type="predicted"/>
<dbReference type="AlphaFoldDB" id="A0A6M2DF28"/>
<organism evidence="2">
    <name type="scientific">Rhipicephalus microplus</name>
    <name type="common">Cattle tick</name>
    <name type="synonym">Boophilus microplus</name>
    <dbReference type="NCBI Taxonomy" id="6941"/>
    <lineage>
        <taxon>Eukaryota</taxon>
        <taxon>Metazoa</taxon>
        <taxon>Ecdysozoa</taxon>
        <taxon>Arthropoda</taxon>
        <taxon>Chelicerata</taxon>
        <taxon>Arachnida</taxon>
        <taxon>Acari</taxon>
        <taxon>Parasitiformes</taxon>
        <taxon>Ixodida</taxon>
        <taxon>Ixodoidea</taxon>
        <taxon>Ixodidae</taxon>
        <taxon>Rhipicephalinae</taxon>
        <taxon>Rhipicephalus</taxon>
        <taxon>Boophilus</taxon>
    </lineage>
</organism>
<reference evidence="2" key="1">
    <citation type="submission" date="2019-09" db="EMBL/GenBank/DDBJ databases">
        <title>Organ-specific transcriptomic study of the physiology of the cattle tick, Rhipicephalus microplus.</title>
        <authorList>
            <person name="Tirloni L."/>
            <person name="Braz G."/>
            <person name="Gandara A.C.P."/>
            <person name="Sabadin G.A."/>
            <person name="da Silva R.M."/>
            <person name="Guizzo M.G."/>
            <person name="Machado J.A."/>
            <person name="Costa E.P."/>
            <person name="Gomes H.F."/>
            <person name="Moraes J."/>
            <person name="Mota M.B.S."/>
            <person name="Mesquita R.D."/>
            <person name="Alvarenga P.H."/>
            <person name="Alves F."/>
            <person name="Seixas A."/>
            <person name="da Fonseca R.N."/>
            <person name="Fogaca A."/>
            <person name="Logullo C."/>
            <person name="Tanaka A."/>
            <person name="Daffre S."/>
            <person name="Termignoni C."/>
            <person name="Vaz I.S.Jr."/>
            <person name="Oliveira P.L."/>
            <person name="Ribeiro J.M."/>
        </authorList>
    </citation>
    <scope>NUCLEOTIDE SEQUENCE</scope>
    <source>
        <strain evidence="2">Porto Alegre</strain>
    </source>
</reference>
<feature type="signal peptide" evidence="1">
    <location>
        <begin position="1"/>
        <end position="18"/>
    </location>
</feature>
<keyword evidence="1" id="KW-0732">Signal</keyword>
<feature type="chain" id="PRO_5026972412" evidence="1">
    <location>
        <begin position="19"/>
        <end position="71"/>
    </location>
</feature>